<comment type="caution">
    <text evidence="1">The sequence shown here is derived from an EMBL/GenBank/DDBJ whole genome shotgun (WGS) entry which is preliminary data.</text>
</comment>
<proteinExistence type="predicted"/>
<evidence type="ECO:0000313" key="1">
    <source>
        <dbReference type="EMBL" id="CAK9024199.1"/>
    </source>
</evidence>
<accession>A0ABP0KCA8</accession>
<dbReference type="EMBL" id="CAXAMM010010779">
    <property type="protein sequence ID" value="CAK9024199.1"/>
    <property type="molecule type" value="Genomic_DNA"/>
</dbReference>
<dbReference type="Gene3D" id="3.40.50.150">
    <property type="entry name" value="Vaccinia Virus protein VP39"/>
    <property type="match status" value="1"/>
</dbReference>
<evidence type="ECO:0000313" key="2">
    <source>
        <dbReference type="Proteomes" id="UP001642464"/>
    </source>
</evidence>
<reference evidence="1 2" key="1">
    <citation type="submission" date="2024-02" db="EMBL/GenBank/DDBJ databases">
        <authorList>
            <person name="Chen Y."/>
            <person name="Shah S."/>
            <person name="Dougan E. K."/>
            <person name="Thang M."/>
            <person name="Chan C."/>
        </authorList>
    </citation>
    <scope>NUCLEOTIDE SEQUENCE [LARGE SCALE GENOMIC DNA]</scope>
</reference>
<name>A0ABP0KCA8_9DINO</name>
<organism evidence="1 2">
    <name type="scientific">Durusdinium trenchii</name>
    <dbReference type="NCBI Taxonomy" id="1381693"/>
    <lineage>
        <taxon>Eukaryota</taxon>
        <taxon>Sar</taxon>
        <taxon>Alveolata</taxon>
        <taxon>Dinophyceae</taxon>
        <taxon>Suessiales</taxon>
        <taxon>Symbiodiniaceae</taxon>
        <taxon>Durusdinium</taxon>
    </lineage>
</organism>
<keyword evidence="2" id="KW-1185">Reference proteome</keyword>
<sequence>GTFEKFMKTLSSAKLPNGQAAYKIRVYKLNTQAFLPQRRRRLYFVGIKQIKKTPLNPPDLEKLMPKGRKSTLKNFLKKGQLSTP</sequence>
<gene>
    <name evidence="1" type="ORF">SCF082_LOCUS16517</name>
</gene>
<dbReference type="Proteomes" id="UP001642464">
    <property type="component" value="Unassembled WGS sequence"/>
</dbReference>
<feature type="non-terminal residue" evidence="1">
    <location>
        <position position="84"/>
    </location>
</feature>
<feature type="non-terminal residue" evidence="1">
    <location>
        <position position="1"/>
    </location>
</feature>
<dbReference type="InterPro" id="IPR029063">
    <property type="entry name" value="SAM-dependent_MTases_sf"/>
</dbReference>
<protein>
    <submittedName>
        <fullName evidence="1">Uncharacterized protein</fullName>
    </submittedName>
</protein>